<feature type="region of interest" description="Disordered" evidence="1">
    <location>
        <begin position="27"/>
        <end position="57"/>
    </location>
</feature>
<keyword evidence="2" id="KW-1133">Transmembrane helix</keyword>
<dbReference type="OrthoDB" id="2289036at2759"/>
<name>A0A8H7BPX9_9FUNG</name>
<accession>A0A8H7BPX9</accession>
<protein>
    <submittedName>
        <fullName evidence="3">Uncharacterized protein</fullName>
    </submittedName>
</protein>
<proteinExistence type="predicted"/>
<sequence>MYHVELSTTTTAQEHTTSKLDITNKATATATTTKPLPPVIPPPTTEPRRSMSRNKLSSAVSLSMSKSDMLIDGLNTDFTFSPITLAPESTRALLPATSMRALTASNNHVNSASSTISLSLNVMLAQLVALTLIWFFQL</sequence>
<evidence type="ECO:0000313" key="3">
    <source>
        <dbReference type="EMBL" id="KAF7723815.1"/>
    </source>
</evidence>
<dbReference type="Proteomes" id="UP000605846">
    <property type="component" value="Unassembled WGS sequence"/>
</dbReference>
<dbReference type="AlphaFoldDB" id="A0A8H7BPX9"/>
<keyword evidence="2" id="KW-0812">Transmembrane</keyword>
<evidence type="ECO:0000256" key="2">
    <source>
        <dbReference type="SAM" id="Phobius"/>
    </source>
</evidence>
<evidence type="ECO:0000313" key="4">
    <source>
        <dbReference type="Proteomes" id="UP000605846"/>
    </source>
</evidence>
<organism evidence="3 4">
    <name type="scientific">Apophysomyces ossiformis</name>
    <dbReference type="NCBI Taxonomy" id="679940"/>
    <lineage>
        <taxon>Eukaryota</taxon>
        <taxon>Fungi</taxon>
        <taxon>Fungi incertae sedis</taxon>
        <taxon>Mucoromycota</taxon>
        <taxon>Mucoromycotina</taxon>
        <taxon>Mucoromycetes</taxon>
        <taxon>Mucorales</taxon>
        <taxon>Mucorineae</taxon>
        <taxon>Mucoraceae</taxon>
        <taxon>Apophysomyces</taxon>
    </lineage>
</organism>
<reference evidence="3" key="1">
    <citation type="submission" date="2020-01" db="EMBL/GenBank/DDBJ databases">
        <title>Genome Sequencing of Three Apophysomyces-Like Fungal Strains Confirms a Novel Fungal Genus in the Mucoromycota with divergent Burkholderia-like Endosymbiotic Bacteria.</title>
        <authorList>
            <person name="Stajich J.E."/>
            <person name="Macias A.M."/>
            <person name="Carter-House D."/>
            <person name="Lovett B."/>
            <person name="Kasson L.R."/>
            <person name="Berry K."/>
            <person name="Grigoriev I."/>
            <person name="Chang Y."/>
            <person name="Spatafora J."/>
            <person name="Kasson M.T."/>
        </authorList>
    </citation>
    <scope>NUCLEOTIDE SEQUENCE</scope>
    <source>
        <strain evidence="3">NRRL A-21654</strain>
    </source>
</reference>
<feature type="transmembrane region" description="Helical" evidence="2">
    <location>
        <begin position="116"/>
        <end position="136"/>
    </location>
</feature>
<keyword evidence="2" id="KW-0472">Membrane</keyword>
<evidence type="ECO:0000256" key="1">
    <source>
        <dbReference type="SAM" id="MobiDB-lite"/>
    </source>
</evidence>
<gene>
    <name evidence="3" type="ORF">EC973_001599</name>
</gene>
<feature type="compositionally biased region" description="Pro residues" evidence="1">
    <location>
        <begin position="35"/>
        <end position="45"/>
    </location>
</feature>
<dbReference type="EMBL" id="JABAYA010000139">
    <property type="protein sequence ID" value="KAF7723815.1"/>
    <property type="molecule type" value="Genomic_DNA"/>
</dbReference>
<keyword evidence="4" id="KW-1185">Reference proteome</keyword>
<comment type="caution">
    <text evidence="3">The sequence shown here is derived from an EMBL/GenBank/DDBJ whole genome shotgun (WGS) entry which is preliminary data.</text>
</comment>